<gene>
    <name evidence="1" type="ORF">MKQ68_09720</name>
</gene>
<keyword evidence="2" id="KW-1185">Reference proteome</keyword>
<evidence type="ECO:0000313" key="1">
    <source>
        <dbReference type="EMBL" id="UYQ95374.1"/>
    </source>
</evidence>
<dbReference type="PROSITE" id="PS51257">
    <property type="entry name" value="PROKAR_LIPOPROTEIN"/>
    <property type="match status" value="1"/>
</dbReference>
<dbReference type="Proteomes" id="UP001162741">
    <property type="component" value="Chromosome"/>
</dbReference>
<organism evidence="1 2">
    <name type="scientific">Chitinophaga horti</name>
    <dbReference type="NCBI Taxonomy" id="2920382"/>
    <lineage>
        <taxon>Bacteria</taxon>
        <taxon>Pseudomonadati</taxon>
        <taxon>Bacteroidota</taxon>
        <taxon>Chitinophagia</taxon>
        <taxon>Chitinophagales</taxon>
        <taxon>Chitinophagaceae</taxon>
        <taxon>Chitinophaga</taxon>
    </lineage>
</organism>
<dbReference type="RefSeq" id="WP_264283120.1">
    <property type="nucleotide sequence ID" value="NZ_CP107006.1"/>
</dbReference>
<protein>
    <recommendedName>
        <fullName evidence="3">Carboxypeptidase regulatory-like domain-containing protein</fullName>
    </recommendedName>
</protein>
<proteinExistence type="predicted"/>
<reference evidence="1" key="1">
    <citation type="submission" date="2022-10" db="EMBL/GenBank/DDBJ databases">
        <title>Chitinophaga sp. nov., isolated from soil.</title>
        <authorList>
            <person name="Jeon C.O."/>
        </authorList>
    </citation>
    <scope>NUCLEOTIDE SEQUENCE</scope>
    <source>
        <strain evidence="1">R8</strain>
    </source>
</reference>
<dbReference type="EMBL" id="CP107006">
    <property type="protein sequence ID" value="UYQ95374.1"/>
    <property type="molecule type" value="Genomic_DNA"/>
</dbReference>
<evidence type="ECO:0000313" key="2">
    <source>
        <dbReference type="Proteomes" id="UP001162741"/>
    </source>
</evidence>
<evidence type="ECO:0008006" key="3">
    <source>
        <dbReference type="Google" id="ProtNLM"/>
    </source>
</evidence>
<name>A0ABY6J6S1_9BACT</name>
<sequence length="419" mass="46444">MKYLLQILLLTGLLSACGEKYNEKDDLGGTEIMSGVLTYVNEYGGRGEERVVSARNVYISDAPYNNGNYIYHVKTDEYGNFTFKRLWNDKTYYVFFADTIGGVSYFVERSTTPKDTLSLKATYDTLKQNAIVITVKDAAAHPVEGASVGIFNNLQVFESDSTTTQSLVKYDTDLYGRVIFYNLKGGKYFLRATSSDSQRNSIDELTIDFDGKGIKRYDMTLEARPLVKNKVVVITEDELGRPIPMLEFCATNNPLYFGGNDCTGKTLEGKTKEDGKVELSNVPPGAYRFYATAKVGNISYLANQQETIAASGDTVRLKLMPVAADNSYQLLVLDRYGTPVNDAGVYLFTSRALFNADTTLGNVATVNSGKDGVAKFDKQAEGFYFIRSWFGTGGQALKGVDSVRLIYTSTPFKDTIYIQ</sequence>
<accession>A0ABY6J6S1</accession>